<organism evidence="1">
    <name type="scientific">marine sediment metagenome</name>
    <dbReference type="NCBI Taxonomy" id="412755"/>
    <lineage>
        <taxon>unclassified sequences</taxon>
        <taxon>metagenomes</taxon>
        <taxon>ecological metagenomes</taxon>
    </lineage>
</organism>
<dbReference type="EMBL" id="BARU01023602">
    <property type="protein sequence ID" value="GAH55019.1"/>
    <property type="molecule type" value="Genomic_DNA"/>
</dbReference>
<reference evidence="1" key="1">
    <citation type="journal article" date="2014" name="Front. Microbiol.">
        <title>High frequency of phylogenetically diverse reductive dehalogenase-homologous genes in deep subseafloor sedimentary metagenomes.</title>
        <authorList>
            <person name="Kawai M."/>
            <person name="Futagami T."/>
            <person name="Toyoda A."/>
            <person name="Takaki Y."/>
            <person name="Nishi S."/>
            <person name="Hori S."/>
            <person name="Arai W."/>
            <person name="Tsubouchi T."/>
            <person name="Morono Y."/>
            <person name="Uchiyama I."/>
            <person name="Ito T."/>
            <person name="Fujiyama A."/>
            <person name="Inagaki F."/>
            <person name="Takami H."/>
        </authorList>
    </citation>
    <scope>NUCLEOTIDE SEQUENCE</scope>
    <source>
        <strain evidence="1">Expedition CK06-06</strain>
    </source>
</reference>
<accession>X1HMH1</accession>
<feature type="non-terminal residue" evidence="1">
    <location>
        <position position="1"/>
    </location>
</feature>
<proteinExistence type="predicted"/>
<gene>
    <name evidence="1" type="ORF">S03H2_38280</name>
</gene>
<evidence type="ECO:0000313" key="1">
    <source>
        <dbReference type="EMBL" id="GAH55019.1"/>
    </source>
</evidence>
<name>X1HMH1_9ZZZZ</name>
<dbReference type="AlphaFoldDB" id="X1HMH1"/>
<comment type="caution">
    <text evidence="1">The sequence shown here is derived from an EMBL/GenBank/DDBJ whole genome shotgun (WGS) entry which is preliminary data.</text>
</comment>
<sequence>VERAIGEFKERYQLTKGLTSFMLSFSSKPTKSIAASEK</sequence>
<protein>
    <submittedName>
        <fullName evidence="1">Uncharacterized protein</fullName>
    </submittedName>
</protein>